<dbReference type="Pfam" id="PF00059">
    <property type="entry name" value="Lectin_C"/>
    <property type="match status" value="1"/>
</dbReference>
<name>A0A672Y7X3_9TELE</name>
<dbReference type="Gene3D" id="3.10.100.10">
    <property type="entry name" value="Mannose-Binding Protein A, subunit A"/>
    <property type="match status" value="1"/>
</dbReference>
<accession>A0A672Y7X3</accession>
<dbReference type="InterPro" id="IPR016186">
    <property type="entry name" value="C-type_lectin-like/link_sf"/>
</dbReference>
<sequence length="159" mass="18258">MHIDFKVVLTFGCNMSLITFLNSFHLFLSALFTQSPCAAGWQLFNSSCYFFSRVTGSWETGRRDCRMNGADLVIVNSTEEQNFISRFNKNSWIGLSDLEEEGTWKWVDGSPLTQQYWSQGEPNHVHDEDCVHMHSSTGLWADVSCDNSLYWICEKMGMD</sequence>
<dbReference type="InterPro" id="IPR016187">
    <property type="entry name" value="CTDL_fold"/>
</dbReference>
<dbReference type="GO" id="GO:0030246">
    <property type="term" value="F:carbohydrate binding"/>
    <property type="evidence" value="ECO:0007669"/>
    <property type="project" value="UniProtKB-KW"/>
</dbReference>
<dbReference type="InterPro" id="IPR050111">
    <property type="entry name" value="C-type_lectin/snaclec_domain"/>
</dbReference>
<keyword evidence="3" id="KW-0472">Membrane</keyword>
<keyword evidence="3" id="KW-0812">Transmembrane</keyword>
<feature type="transmembrane region" description="Helical" evidence="3">
    <location>
        <begin position="7"/>
        <end position="28"/>
    </location>
</feature>
<keyword evidence="1" id="KW-0430">Lectin</keyword>
<dbReference type="SMART" id="SM00034">
    <property type="entry name" value="CLECT"/>
    <property type="match status" value="1"/>
</dbReference>
<organism evidence="5 6">
    <name type="scientific">Sphaeramia orbicularis</name>
    <name type="common">orbiculate cardinalfish</name>
    <dbReference type="NCBI Taxonomy" id="375764"/>
    <lineage>
        <taxon>Eukaryota</taxon>
        <taxon>Metazoa</taxon>
        <taxon>Chordata</taxon>
        <taxon>Craniata</taxon>
        <taxon>Vertebrata</taxon>
        <taxon>Euteleostomi</taxon>
        <taxon>Actinopterygii</taxon>
        <taxon>Neopterygii</taxon>
        <taxon>Teleostei</taxon>
        <taxon>Neoteleostei</taxon>
        <taxon>Acanthomorphata</taxon>
        <taxon>Gobiaria</taxon>
        <taxon>Kurtiformes</taxon>
        <taxon>Apogonoidei</taxon>
        <taxon>Apogonidae</taxon>
        <taxon>Apogoninae</taxon>
        <taxon>Sphaeramia</taxon>
    </lineage>
</organism>
<evidence type="ECO:0000256" key="1">
    <source>
        <dbReference type="ARBA" id="ARBA00022734"/>
    </source>
</evidence>
<proteinExistence type="predicted"/>
<dbReference type="PROSITE" id="PS00615">
    <property type="entry name" value="C_TYPE_LECTIN_1"/>
    <property type="match status" value="1"/>
</dbReference>
<dbReference type="PANTHER" id="PTHR22803">
    <property type="entry name" value="MANNOSE, PHOSPHOLIPASE, LECTIN RECEPTOR RELATED"/>
    <property type="match status" value="1"/>
</dbReference>
<evidence type="ECO:0000256" key="2">
    <source>
        <dbReference type="ARBA" id="ARBA00023157"/>
    </source>
</evidence>
<dbReference type="CDD" id="cd03590">
    <property type="entry name" value="CLECT_DC-SIGN_like"/>
    <property type="match status" value="1"/>
</dbReference>
<evidence type="ECO:0000259" key="4">
    <source>
        <dbReference type="PROSITE" id="PS50041"/>
    </source>
</evidence>
<evidence type="ECO:0000313" key="5">
    <source>
        <dbReference type="Ensembl" id="ENSSORP00005002792.1"/>
    </source>
</evidence>
<dbReference type="InterPro" id="IPR001304">
    <property type="entry name" value="C-type_lectin-like"/>
</dbReference>
<dbReference type="PROSITE" id="PS50041">
    <property type="entry name" value="C_TYPE_LECTIN_2"/>
    <property type="match status" value="1"/>
</dbReference>
<evidence type="ECO:0000256" key="3">
    <source>
        <dbReference type="SAM" id="Phobius"/>
    </source>
</evidence>
<dbReference type="Ensembl" id="ENSSORT00005002875.1">
    <property type="protein sequence ID" value="ENSSORP00005002792.1"/>
    <property type="gene ID" value="ENSSORG00005001729.1"/>
</dbReference>
<feature type="domain" description="C-type lectin" evidence="4">
    <location>
        <begin position="44"/>
        <end position="154"/>
    </location>
</feature>
<keyword evidence="6" id="KW-1185">Reference proteome</keyword>
<reference evidence="5" key="1">
    <citation type="submission" date="2019-06" db="EMBL/GenBank/DDBJ databases">
        <authorList>
            <consortium name="Wellcome Sanger Institute Data Sharing"/>
        </authorList>
    </citation>
    <scope>NUCLEOTIDE SEQUENCE [LARGE SCALE GENOMIC DNA]</scope>
</reference>
<protein>
    <recommendedName>
        <fullName evidence="4">C-type lectin domain-containing protein</fullName>
    </recommendedName>
</protein>
<dbReference type="InterPro" id="IPR018378">
    <property type="entry name" value="C-type_lectin_CS"/>
</dbReference>
<reference evidence="5" key="3">
    <citation type="submission" date="2025-09" db="UniProtKB">
        <authorList>
            <consortium name="Ensembl"/>
        </authorList>
    </citation>
    <scope>IDENTIFICATION</scope>
</reference>
<dbReference type="AlphaFoldDB" id="A0A672Y7X3"/>
<dbReference type="InterPro" id="IPR033989">
    <property type="entry name" value="CD209-like_CTLD"/>
</dbReference>
<reference evidence="5" key="2">
    <citation type="submission" date="2025-08" db="UniProtKB">
        <authorList>
            <consortium name="Ensembl"/>
        </authorList>
    </citation>
    <scope>IDENTIFICATION</scope>
</reference>
<dbReference type="SUPFAM" id="SSF56436">
    <property type="entry name" value="C-type lectin-like"/>
    <property type="match status" value="1"/>
</dbReference>
<keyword evidence="2" id="KW-1015">Disulfide bond</keyword>
<dbReference type="InParanoid" id="A0A672Y7X3"/>
<keyword evidence="3" id="KW-1133">Transmembrane helix</keyword>
<dbReference type="Proteomes" id="UP000472271">
    <property type="component" value="Chromosome 21"/>
</dbReference>
<evidence type="ECO:0000313" key="6">
    <source>
        <dbReference type="Proteomes" id="UP000472271"/>
    </source>
</evidence>